<evidence type="ECO:0000313" key="2">
    <source>
        <dbReference type="WBParaSite" id="L893_g33106.t1"/>
    </source>
</evidence>
<dbReference type="WBParaSite" id="L893_g33106.t1">
    <property type="protein sequence ID" value="L893_g33106.t1"/>
    <property type="gene ID" value="L893_g33106"/>
</dbReference>
<proteinExistence type="predicted"/>
<dbReference type="AlphaFoldDB" id="A0A1I8A5M7"/>
<keyword evidence="1" id="KW-1185">Reference proteome</keyword>
<dbReference type="Proteomes" id="UP000095287">
    <property type="component" value="Unplaced"/>
</dbReference>
<name>A0A1I8A5M7_9BILA</name>
<reference evidence="2" key="1">
    <citation type="submission" date="2016-11" db="UniProtKB">
        <authorList>
            <consortium name="WormBaseParasite"/>
        </authorList>
    </citation>
    <scope>IDENTIFICATION</scope>
</reference>
<protein>
    <submittedName>
        <fullName evidence="2">Secreted protein</fullName>
    </submittedName>
</protein>
<evidence type="ECO:0000313" key="1">
    <source>
        <dbReference type="Proteomes" id="UP000095287"/>
    </source>
</evidence>
<sequence length="138" mass="15179">MIYLTFHLFHFVPGNCVLHAENVNRGCLRDICAEGLPFRALIQSVACQQPIKLDEAAPLRATFLKDSKGPSESFLSLSSSLGERQMAVHHIVQTSESIPPPTGTIFALLLKAHLQGPSKLFFSIRSLRQLIRATPTVA</sequence>
<accession>A0A1I8A5M7</accession>
<organism evidence="1 2">
    <name type="scientific">Steinernema glaseri</name>
    <dbReference type="NCBI Taxonomy" id="37863"/>
    <lineage>
        <taxon>Eukaryota</taxon>
        <taxon>Metazoa</taxon>
        <taxon>Ecdysozoa</taxon>
        <taxon>Nematoda</taxon>
        <taxon>Chromadorea</taxon>
        <taxon>Rhabditida</taxon>
        <taxon>Tylenchina</taxon>
        <taxon>Panagrolaimomorpha</taxon>
        <taxon>Strongyloidoidea</taxon>
        <taxon>Steinernematidae</taxon>
        <taxon>Steinernema</taxon>
    </lineage>
</organism>